<dbReference type="Proteomes" id="UP000287896">
    <property type="component" value="Segment"/>
</dbReference>
<protein>
    <submittedName>
        <fullName evidence="1">Uncharacterized protein</fullName>
    </submittedName>
</protein>
<reference evidence="1 2" key="1">
    <citation type="submission" date="2018-12" db="EMBL/GenBank/DDBJ databases">
        <title>Characterization of a novel siphovirus infacting Bacillus anthracis.</title>
        <authorList>
            <person name="Hu X."/>
            <person name="Wan X."/>
            <person name="Geng P."/>
            <person name="Yuan Z."/>
        </authorList>
    </citation>
    <scope>NUCLEOTIDE SEQUENCE [LARGE SCALE GENOMIC DNA]</scope>
</reference>
<sequence length="117" mass="13735">MMQLQDLTKYVLNENGQVFTLNEDYNGLWYLSRTDAEGRKKTLSVSTEEMIEALTKYYTPELTQEEKAQRYDELFGWYLWLKRRTNDGIAPKSQVETFLKGFGKIFKGGDETDKENV</sequence>
<evidence type="ECO:0000313" key="2">
    <source>
        <dbReference type="Proteomes" id="UP000287896"/>
    </source>
</evidence>
<keyword evidence="2" id="KW-1185">Reference proteome</keyword>
<evidence type="ECO:0000313" key="1">
    <source>
        <dbReference type="EMBL" id="AZU99001.1"/>
    </source>
</evidence>
<organism evidence="1 2">
    <name type="scientific">Bacillus phage pW2</name>
    <dbReference type="NCBI Taxonomy" id="2500559"/>
    <lineage>
        <taxon>Viruses</taxon>
        <taxon>Duplodnaviria</taxon>
        <taxon>Heunggongvirae</taxon>
        <taxon>Uroviricota</taxon>
        <taxon>Caudoviricetes</taxon>
        <taxon>Joanripponvirinae</taxon>
        <taxon>Sophritavirus</taxon>
        <taxon>Sophritavirus pW2</taxon>
    </lineage>
</organism>
<accession>A0A3T0IHZ9</accession>
<gene>
    <name evidence="1" type="ORF">pW2_215</name>
</gene>
<name>A0A3T0IHZ9_9CAUD</name>
<dbReference type="EMBL" id="MK288021">
    <property type="protein sequence ID" value="AZU99001.1"/>
    <property type="molecule type" value="Genomic_DNA"/>
</dbReference>
<proteinExistence type="predicted"/>